<evidence type="ECO:0000256" key="7">
    <source>
        <dbReference type="ARBA" id="ARBA00022679"/>
    </source>
</evidence>
<evidence type="ECO:0000256" key="6">
    <source>
        <dbReference type="ARBA" id="ARBA00022553"/>
    </source>
</evidence>
<name>A0A3M8DBP3_9BACL</name>
<dbReference type="GO" id="GO:0000155">
    <property type="term" value="F:phosphorelay sensor kinase activity"/>
    <property type="evidence" value="ECO:0007669"/>
    <property type="project" value="InterPro"/>
</dbReference>
<feature type="domain" description="Histidine kinase" evidence="17">
    <location>
        <begin position="514"/>
        <end position="738"/>
    </location>
</feature>
<dbReference type="SUPFAM" id="SSF55874">
    <property type="entry name" value="ATPase domain of HSP90 chaperone/DNA topoisomerase II/histidine kinase"/>
    <property type="match status" value="1"/>
</dbReference>
<dbReference type="PROSITE" id="PS50109">
    <property type="entry name" value="HIS_KIN"/>
    <property type="match status" value="1"/>
</dbReference>
<accession>A0A3M8DBP3</accession>
<keyword evidence="16" id="KW-1133">Transmembrane helix</keyword>
<evidence type="ECO:0000313" key="21">
    <source>
        <dbReference type="Proteomes" id="UP000271031"/>
    </source>
</evidence>
<keyword evidence="9" id="KW-0418">Kinase</keyword>
<dbReference type="PANTHER" id="PTHR43047">
    <property type="entry name" value="TWO-COMPONENT HISTIDINE PROTEIN KINASE"/>
    <property type="match status" value="1"/>
</dbReference>
<dbReference type="CDD" id="cd16922">
    <property type="entry name" value="HATPase_EvgS-ArcB-TorS-like"/>
    <property type="match status" value="1"/>
</dbReference>
<dbReference type="CDD" id="cd06225">
    <property type="entry name" value="HAMP"/>
    <property type="match status" value="1"/>
</dbReference>
<evidence type="ECO:0000256" key="3">
    <source>
        <dbReference type="ARBA" id="ARBA00006402"/>
    </source>
</evidence>
<feature type="transmembrane region" description="Helical" evidence="16">
    <location>
        <begin position="9"/>
        <end position="31"/>
    </location>
</feature>
<keyword evidence="21" id="KW-1185">Reference proteome</keyword>
<evidence type="ECO:0000259" key="17">
    <source>
        <dbReference type="PROSITE" id="PS50109"/>
    </source>
</evidence>
<dbReference type="InterPro" id="IPR029016">
    <property type="entry name" value="GAF-like_dom_sf"/>
</dbReference>
<feature type="modified residue" description="4-aspartylphosphate" evidence="14">
    <location>
        <position position="826"/>
    </location>
</feature>
<evidence type="ECO:0000313" key="20">
    <source>
        <dbReference type="EMBL" id="RNB85406.1"/>
    </source>
</evidence>
<evidence type="ECO:0000256" key="2">
    <source>
        <dbReference type="ARBA" id="ARBA00004651"/>
    </source>
</evidence>
<keyword evidence="8" id="KW-0547">Nucleotide-binding</keyword>
<dbReference type="InterPro" id="IPR036890">
    <property type="entry name" value="HATPase_C_sf"/>
</dbReference>
<protein>
    <recommendedName>
        <fullName evidence="13">Circadian input-output histidine kinase CikA</fullName>
        <ecNumber evidence="4">2.7.13.3</ecNumber>
    </recommendedName>
</protein>
<keyword evidence="7" id="KW-0808">Transferase</keyword>
<evidence type="ECO:0000256" key="15">
    <source>
        <dbReference type="SAM" id="Coils"/>
    </source>
</evidence>
<evidence type="ECO:0000256" key="10">
    <source>
        <dbReference type="ARBA" id="ARBA00022840"/>
    </source>
</evidence>
<comment type="subcellular location">
    <subcellularLocation>
        <location evidence="2">Cell membrane</location>
        <topology evidence="2">Multi-pass membrane protein</topology>
    </subcellularLocation>
</comment>
<proteinExistence type="inferred from homology"/>
<dbReference type="InterPro" id="IPR003018">
    <property type="entry name" value="GAF"/>
</dbReference>
<dbReference type="InterPro" id="IPR036097">
    <property type="entry name" value="HisK_dim/P_sf"/>
</dbReference>
<evidence type="ECO:0000256" key="1">
    <source>
        <dbReference type="ARBA" id="ARBA00000085"/>
    </source>
</evidence>
<dbReference type="CDD" id="cd17546">
    <property type="entry name" value="REC_hyHK_CKI1_RcsC-like"/>
    <property type="match status" value="1"/>
</dbReference>
<dbReference type="SMART" id="SM00448">
    <property type="entry name" value="REC"/>
    <property type="match status" value="1"/>
</dbReference>
<dbReference type="SUPFAM" id="SSF52172">
    <property type="entry name" value="CheY-like"/>
    <property type="match status" value="1"/>
</dbReference>
<dbReference type="OrthoDB" id="9790669at2"/>
<dbReference type="Pfam" id="PF00072">
    <property type="entry name" value="Response_reg"/>
    <property type="match status" value="1"/>
</dbReference>
<dbReference type="SUPFAM" id="SSF47384">
    <property type="entry name" value="Homodimeric domain of signal transducing histidine kinase"/>
    <property type="match status" value="1"/>
</dbReference>
<dbReference type="InterPro" id="IPR003594">
    <property type="entry name" value="HATPase_dom"/>
</dbReference>
<evidence type="ECO:0000259" key="18">
    <source>
        <dbReference type="PROSITE" id="PS50110"/>
    </source>
</evidence>
<dbReference type="InterPro" id="IPR001789">
    <property type="entry name" value="Sig_transdc_resp-reg_receiver"/>
</dbReference>
<dbReference type="PANTHER" id="PTHR43047:SF64">
    <property type="entry name" value="HISTIDINE KINASE CONTAINING CHEY-HOMOLOGOUS RECEIVER DOMAIN AND PAS DOMAIN-RELATED"/>
    <property type="match status" value="1"/>
</dbReference>
<dbReference type="PROSITE" id="PS50885">
    <property type="entry name" value="HAMP"/>
    <property type="match status" value="1"/>
</dbReference>
<dbReference type="AlphaFoldDB" id="A0A3M8DBP3"/>
<feature type="coiled-coil region" evidence="15">
    <location>
        <begin position="438"/>
        <end position="490"/>
    </location>
</feature>
<dbReference type="SUPFAM" id="SSF55781">
    <property type="entry name" value="GAF domain-like"/>
    <property type="match status" value="1"/>
</dbReference>
<gene>
    <name evidence="20" type="ORF">EDM56_18540</name>
</gene>
<dbReference type="EMBL" id="RHHQ01000014">
    <property type="protein sequence ID" value="RNB85406.1"/>
    <property type="molecule type" value="Genomic_DNA"/>
</dbReference>
<keyword evidence="15" id="KW-0175">Coiled coil</keyword>
<sequence>MRMKIKTKLYLGFGSILIMLVLGLGIIQNILIDMKNVMSHVVIDRYEKVKMVTALGNEIQSMSNHLNNLYIAPKNKRDIEVEDFESASINAATILATLEKRIVLEELKQLLYKNTILFESYNRVAEEAIQAINSDNTFLATQLQTMQVIPKRTILMQGIKDFQDGLEDSMDETIDGNIKAFSSTIELLTALVVVTALVGTIITIWILRSITSSMNKVTSVITKGNYGVQGSFPRIEVTSNDEIGKIASAFNQIAASMEDHAKQEKEYKEVLQEQNWLKTKIAEFSSMYQGVHDLQALAHLFITKITPLVGAGFGVFYLKKGSGEEQRFVRLATYAAMEFKADRQEFRLGEGLVGQSALEKRMIQINQLPSDYIQITSGLGKGLPNFLMVVPVLFEGEVMAVVELATFQSFDSLHLKLLDQVLGNLGITINSVDVYMKIEKLLNDSQRLTEQLQTRSEELQGQKEELKSTNEQLALQFEHSEQKSRELEKVKFALEEKAQQVLISSQYKSEFLANMSHELRTPLNSMLILAHILSENKENNLSPSQVEYANTIYSSGNDLLRLINEVLDLSKVESGKMELFSSEVFLADVQTFLERQFVPVANQKGIGFAITLDEKLADTIYTDEQRLQQILRNLLSNAFKFTEKGSVHMAFYQIGEELEKPMLAIEVRDTGIGIAKEKQALIFEAFRQADGTTSRKYGGTGLGLSISREIAHLLGGYLHVESEEGVGSTFTLVLPLVTDKLASSTPLVAHAEVASSYLPIAPEPLGTRLPMLENKQVLIVDDDVRNVFALATALEGCQMKVLFAENGREGIERLRQSPDVDLVLMDIMMPEMDGVQAIRAIRSEAAYRDLPIIALTAKASEDDRAMCLTAGASAFISKPVKVNELLALIAEWLPT</sequence>
<dbReference type="InterPro" id="IPR011006">
    <property type="entry name" value="CheY-like_superfamily"/>
</dbReference>
<dbReference type="GO" id="GO:0005524">
    <property type="term" value="F:ATP binding"/>
    <property type="evidence" value="ECO:0007669"/>
    <property type="project" value="UniProtKB-KW"/>
</dbReference>
<dbReference type="Proteomes" id="UP000271031">
    <property type="component" value="Unassembled WGS sequence"/>
</dbReference>
<evidence type="ECO:0000259" key="19">
    <source>
        <dbReference type="PROSITE" id="PS50885"/>
    </source>
</evidence>
<feature type="transmembrane region" description="Helical" evidence="16">
    <location>
        <begin position="296"/>
        <end position="318"/>
    </location>
</feature>
<evidence type="ECO:0000256" key="4">
    <source>
        <dbReference type="ARBA" id="ARBA00012438"/>
    </source>
</evidence>
<dbReference type="InterPro" id="IPR003660">
    <property type="entry name" value="HAMP_dom"/>
</dbReference>
<dbReference type="SMART" id="SM00387">
    <property type="entry name" value="HATPase_c"/>
    <property type="match status" value="1"/>
</dbReference>
<dbReference type="Gene3D" id="3.30.450.40">
    <property type="match status" value="1"/>
</dbReference>
<evidence type="ECO:0000256" key="9">
    <source>
        <dbReference type="ARBA" id="ARBA00022777"/>
    </source>
</evidence>
<keyword evidence="16" id="KW-0812">Transmembrane</keyword>
<dbReference type="Gene3D" id="1.10.287.130">
    <property type="match status" value="1"/>
</dbReference>
<evidence type="ECO:0000256" key="8">
    <source>
        <dbReference type="ARBA" id="ARBA00022741"/>
    </source>
</evidence>
<keyword evidence="5" id="KW-1003">Cell membrane</keyword>
<dbReference type="GO" id="GO:0005886">
    <property type="term" value="C:plasma membrane"/>
    <property type="evidence" value="ECO:0007669"/>
    <property type="project" value="UniProtKB-SubCell"/>
</dbReference>
<feature type="domain" description="Response regulatory" evidence="18">
    <location>
        <begin position="776"/>
        <end position="893"/>
    </location>
</feature>
<comment type="similarity">
    <text evidence="3">In the N-terminal section; belongs to the phytochrome family.</text>
</comment>
<keyword evidence="10" id="KW-0067">ATP-binding</keyword>
<dbReference type="PRINTS" id="PR00344">
    <property type="entry name" value="BCTRLSENSOR"/>
</dbReference>
<dbReference type="InterPro" id="IPR005467">
    <property type="entry name" value="His_kinase_dom"/>
</dbReference>
<organism evidence="20 21">
    <name type="scientific">Brevibacillus fluminis</name>
    <dbReference type="NCBI Taxonomy" id="511487"/>
    <lineage>
        <taxon>Bacteria</taxon>
        <taxon>Bacillati</taxon>
        <taxon>Bacillota</taxon>
        <taxon>Bacilli</taxon>
        <taxon>Bacillales</taxon>
        <taxon>Paenibacillaceae</taxon>
        <taxon>Brevibacillus</taxon>
    </lineage>
</organism>
<dbReference type="PROSITE" id="PS50110">
    <property type="entry name" value="RESPONSE_REGULATORY"/>
    <property type="match status" value="1"/>
</dbReference>
<evidence type="ECO:0000256" key="5">
    <source>
        <dbReference type="ARBA" id="ARBA00022475"/>
    </source>
</evidence>
<keyword evidence="11" id="KW-0902">Two-component regulatory system</keyword>
<dbReference type="Pfam" id="PF00512">
    <property type="entry name" value="HisKA"/>
    <property type="match status" value="1"/>
</dbReference>
<feature type="domain" description="HAMP" evidence="19">
    <location>
        <begin position="234"/>
        <end position="262"/>
    </location>
</feature>
<evidence type="ECO:0000256" key="12">
    <source>
        <dbReference type="ARBA" id="ARBA00023136"/>
    </source>
</evidence>
<dbReference type="Gene3D" id="3.40.50.2300">
    <property type="match status" value="1"/>
</dbReference>
<dbReference type="SMART" id="SM00388">
    <property type="entry name" value="HisKA"/>
    <property type="match status" value="1"/>
</dbReference>
<evidence type="ECO:0000256" key="13">
    <source>
        <dbReference type="ARBA" id="ARBA00074306"/>
    </source>
</evidence>
<evidence type="ECO:0000256" key="16">
    <source>
        <dbReference type="SAM" id="Phobius"/>
    </source>
</evidence>
<evidence type="ECO:0000256" key="11">
    <source>
        <dbReference type="ARBA" id="ARBA00023012"/>
    </source>
</evidence>
<dbReference type="CDD" id="cd00082">
    <property type="entry name" value="HisKA"/>
    <property type="match status" value="1"/>
</dbReference>
<comment type="catalytic activity">
    <reaction evidence="1">
        <text>ATP + protein L-histidine = ADP + protein N-phospho-L-histidine.</text>
        <dbReference type="EC" id="2.7.13.3"/>
    </reaction>
</comment>
<dbReference type="EC" id="2.7.13.3" evidence="4"/>
<dbReference type="Pfam" id="PF02518">
    <property type="entry name" value="HATPase_c"/>
    <property type="match status" value="1"/>
</dbReference>
<dbReference type="InterPro" id="IPR004358">
    <property type="entry name" value="Sig_transdc_His_kin-like_C"/>
</dbReference>
<comment type="caution">
    <text evidence="20">The sequence shown here is derived from an EMBL/GenBank/DDBJ whole genome shotgun (WGS) entry which is preliminary data.</text>
</comment>
<reference evidence="20 21" key="1">
    <citation type="submission" date="2018-10" db="EMBL/GenBank/DDBJ databases">
        <title>Phylogenomics of Brevibacillus.</title>
        <authorList>
            <person name="Dunlap C."/>
        </authorList>
    </citation>
    <scope>NUCLEOTIDE SEQUENCE [LARGE SCALE GENOMIC DNA]</scope>
    <source>
        <strain evidence="20 21">JCM 15716</strain>
    </source>
</reference>
<dbReference type="FunFam" id="3.30.565.10:FF:000010">
    <property type="entry name" value="Sensor histidine kinase RcsC"/>
    <property type="match status" value="1"/>
</dbReference>
<dbReference type="Gene3D" id="6.10.340.10">
    <property type="match status" value="1"/>
</dbReference>
<evidence type="ECO:0000256" key="14">
    <source>
        <dbReference type="PROSITE-ProRule" id="PRU00169"/>
    </source>
</evidence>
<dbReference type="Gene3D" id="3.30.565.10">
    <property type="entry name" value="Histidine kinase-like ATPase, C-terminal domain"/>
    <property type="match status" value="1"/>
</dbReference>
<dbReference type="InterPro" id="IPR003661">
    <property type="entry name" value="HisK_dim/P_dom"/>
</dbReference>
<keyword evidence="6 14" id="KW-0597">Phosphoprotein</keyword>
<feature type="transmembrane region" description="Helical" evidence="16">
    <location>
        <begin position="187"/>
        <end position="207"/>
    </location>
</feature>
<keyword evidence="12 16" id="KW-0472">Membrane</keyword>
<dbReference type="Pfam" id="PF13185">
    <property type="entry name" value="GAF_2"/>
    <property type="match status" value="1"/>
</dbReference>